<evidence type="ECO:0000259" key="10">
    <source>
        <dbReference type="Pfam" id="PF00483"/>
    </source>
</evidence>
<keyword evidence="5 9" id="KW-0547">Nucleotide-binding</keyword>
<dbReference type="PANTHER" id="PTHR43523:SF2">
    <property type="entry name" value="GLUCOSE-1-PHOSPHATE ADENYLYLTRANSFERASE"/>
    <property type="match status" value="1"/>
</dbReference>
<evidence type="ECO:0000259" key="11">
    <source>
        <dbReference type="Pfam" id="PF24894"/>
    </source>
</evidence>
<dbReference type="Gene3D" id="2.160.10.10">
    <property type="entry name" value="Hexapeptide repeat proteins"/>
    <property type="match status" value="1"/>
</dbReference>
<comment type="similarity">
    <text evidence="1 9">Belongs to the bacterial/plant glucose-1-phosphate adenylyltransferase family.</text>
</comment>
<protein>
    <recommendedName>
        <fullName evidence="9">Glucose-1-phosphate adenylyltransferase</fullName>
        <ecNumber evidence="9">2.7.7.27</ecNumber>
    </recommendedName>
    <alternativeName>
        <fullName evidence="9">ADP-glucose pyrophosphorylase</fullName>
        <shortName evidence="9">ADPGlc PPase</shortName>
    </alternativeName>
    <alternativeName>
        <fullName evidence="9">ADP-glucose synthase</fullName>
    </alternativeName>
</protein>
<dbReference type="Gene3D" id="3.90.550.10">
    <property type="entry name" value="Spore Coat Polysaccharide Biosynthesis Protein SpsA, Chain A"/>
    <property type="match status" value="1"/>
</dbReference>
<dbReference type="GO" id="GO:0005524">
    <property type="term" value="F:ATP binding"/>
    <property type="evidence" value="ECO:0007669"/>
    <property type="project" value="UniProtKB-KW"/>
</dbReference>
<dbReference type="InterPro" id="IPR005835">
    <property type="entry name" value="NTP_transferase_dom"/>
</dbReference>
<dbReference type="GO" id="GO:0005978">
    <property type="term" value="P:glycogen biosynthetic process"/>
    <property type="evidence" value="ECO:0007669"/>
    <property type="project" value="UniProtKB-UniRule"/>
</dbReference>
<comment type="caution">
    <text evidence="12">The sequence shown here is derived from an EMBL/GenBank/DDBJ whole genome shotgun (WGS) entry which is preliminary data.</text>
</comment>
<dbReference type="NCBIfam" id="TIGR02092">
    <property type="entry name" value="glgD"/>
    <property type="match status" value="1"/>
</dbReference>
<name>A0A233V3W3_FINMA</name>
<feature type="binding site" evidence="9">
    <location>
        <position position="101"/>
    </location>
    <ligand>
        <name>alpha-D-glucose 1-phosphate</name>
        <dbReference type="ChEBI" id="CHEBI:58601"/>
    </ligand>
</feature>
<evidence type="ECO:0000256" key="3">
    <source>
        <dbReference type="ARBA" id="ARBA00022679"/>
    </source>
</evidence>
<accession>A0A233V3W3</accession>
<feature type="binding site" evidence="9">
    <location>
        <begin position="181"/>
        <end position="182"/>
    </location>
    <ligand>
        <name>alpha-D-glucose 1-phosphate</name>
        <dbReference type="ChEBI" id="CHEBI:58601"/>
    </ligand>
</feature>
<dbReference type="PANTHER" id="PTHR43523">
    <property type="entry name" value="GLUCOSE-1-PHOSPHATE ADENYLYLTRANSFERASE-RELATED"/>
    <property type="match status" value="1"/>
</dbReference>
<evidence type="ECO:0000256" key="1">
    <source>
        <dbReference type="ARBA" id="ARBA00010443"/>
    </source>
</evidence>
<keyword evidence="4 9" id="KW-0548">Nucleotidyltransferase</keyword>
<sequence length="379" mass="42921">MKARNRVVAMLLAGGQGSRLKALTKNVAKPAVSFGGKYRIIDFALSNAANSDIRDVGILTQYKPFKLNSHLGNGSSWDLSRNSGGLRILSPFATESGGNWYEGTANSIYENMNYLDELDAEYVVILSGDHIYKMDYNNILKYHKEKNSELTIAVMEVDWSEASRFGIMNTDENGKIVEFEEKPKNPKSNLASMGIYIFNWHTLKKYLIEDNDDKNSKHDFGMNIIPKIINDGLNVFAWKFDGYWKDVGTVRSYWQANLDLLNPDNRLDLYDTSWRIYTKNRNLPPHYVDEVAEVKKSLINENCLIYGNVNNSVLFSSITLEKNAEVHDSVILSDTVIKKGAKLYNCVVAESMTIEENQVIGEKDSDKIFLVSEDGIEEC</sequence>
<evidence type="ECO:0000256" key="7">
    <source>
        <dbReference type="ARBA" id="ARBA00023056"/>
    </source>
</evidence>
<dbReference type="InterPro" id="IPR005836">
    <property type="entry name" value="ADP_Glu_pyroP_CS"/>
</dbReference>
<evidence type="ECO:0000256" key="6">
    <source>
        <dbReference type="ARBA" id="ARBA00022840"/>
    </source>
</evidence>
<dbReference type="PROSITE" id="PS00810">
    <property type="entry name" value="ADP_GLC_PYROPHOSPH_3"/>
    <property type="match status" value="1"/>
</dbReference>
<keyword evidence="7 9" id="KW-0320">Glycogen biosynthesis</keyword>
<dbReference type="Pfam" id="PF00483">
    <property type="entry name" value="NTP_transferase"/>
    <property type="match status" value="1"/>
</dbReference>
<dbReference type="PROSITE" id="PS00809">
    <property type="entry name" value="ADP_GLC_PYROPHOSPH_2"/>
    <property type="match status" value="1"/>
</dbReference>
<dbReference type="EMBL" id="NDYC01000026">
    <property type="protein sequence ID" value="OXZ27091.1"/>
    <property type="molecule type" value="Genomic_DNA"/>
</dbReference>
<dbReference type="SUPFAM" id="SSF51161">
    <property type="entry name" value="Trimeric LpxA-like enzymes"/>
    <property type="match status" value="1"/>
</dbReference>
<feature type="binding site" evidence="9">
    <location>
        <position position="166"/>
    </location>
    <ligand>
        <name>alpha-D-glucose 1-phosphate</name>
        <dbReference type="ChEBI" id="CHEBI:58601"/>
    </ligand>
</feature>
<dbReference type="InterPro" id="IPR011004">
    <property type="entry name" value="Trimer_LpxA-like_sf"/>
</dbReference>
<dbReference type="InterPro" id="IPR011831">
    <property type="entry name" value="ADP-Glc_PPase"/>
</dbReference>
<comment type="pathway">
    <text evidence="9">Glycan biosynthesis; glycogen biosynthesis.</text>
</comment>
<feature type="site" description="Could play a key role in the communication between the regulatory and the substrate sites" evidence="9">
    <location>
        <position position="61"/>
    </location>
</feature>
<organism evidence="12 13">
    <name type="scientific">Finegoldia magna</name>
    <name type="common">Peptostreptococcus magnus</name>
    <dbReference type="NCBI Taxonomy" id="1260"/>
    <lineage>
        <taxon>Bacteria</taxon>
        <taxon>Bacillati</taxon>
        <taxon>Bacillota</taxon>
        <taxon>Tissierellia</taxon>
        <taxon>Tissierellales</taxon>
        <taxon>Peptoniphilaceae</taxon>
        <taxon>Finegoldia</taxon>
    </lineage>
</organism>
<dbReference type="Pfam" id="PF24894">
    <property type="entry name" value="Hexapep_GlmU"/>
    <property type="match status" value="1"/>
</dbReference>
<feature type="site" description="Could play a key role in the communication between the regulatory and the substrate sites" evidence="9">
    <location>
        <position position="100"/>
    </location>
</feature>
<evidence type="ECO:0000256" key="8">
    <source>
        <dbReference type="ARBA" id="ARBA00023277"/>
    </source>
</evidence>
<dbReference type="CDD" id="cd02508">
    <property type="entry name" value="ADP_Glucose_PP"/>
    <property type="match status" value="1"/>
</dbReference>
<dbReference type="InterPro" id="IPR023049">
    <property type="entry name" value="GlgC_bac"/>
</dbReference>
<dbReference type="UniPathway" id="UPA00164"/>
<dbReference type="HAMAP" id="MF_00624">
    <property type="entry name" value="GlgC"/>
    <property type="match status" value="1"/>
</dbReference>
<keyword evidence="8 9" id="KW-0119">Carbohydrate metabolism</keyword>
<feature type="domain" description="Nucleotidyl transferase" evidence="10">
    <location>
        <begin position="9"/>
        <end position="261"/>
    </location>
</feature>
<comment type="catalytic activity">
    <reaction evidence="9">
        <text>alpha-D-glucose 1-phosphate + ATP + H(+) = ADP-alpha-D-glucose + diphosphate</text>
        <dbReference type="Rhea" id="RHEA:12120"/>
        <dbReference type="ChEBI" id="CHEBI:15378"/>
        <dbReference type="ChEBI" id="CHEBI:30616"/>
        <dbReference type="ChEBI" id="CHEBI:33019"/>
        <dbReference type="ChEBI" id="CHEBI:57498"/>
        <dbReference type="ChEBI" id="CHEBI:58601"/>
        <dbReference type="EC" id="2.7.7.27"/>
    </reaction>
</comment>
<dbReference type="NCBIfam" id="TIGR02091">
    <property type="entry name" value="glgC"/>
    <property type="match status" value="1"/>
</dbReference>
<evidence type="ECO:0000313" key="13">
    <source>
        <dbReference type="Proteomes" id="UP000215413"/>
    </source>
</evidence>
<reference evidence="13" key="1">
    <citation type="submission" date="2017-04" db="EMBL/GenBank/DDBJ databases">
        <title>Finegoldia magna isolated from orthopedic joint implant-associated infections.</title>
        <authorList>
            <person name="Bjorklund S."/>
            <person name="Bruggemann H."/>
            <person name="Jensen A."/>
            <person name="Hellmark B."/>
            <person name="Soderquist B."/>
        </authorList>
    </citation>
    <scope>NUCLEOTIDE SEQUENCE [LARGE SCALE GENOMIC DNA]</scope>
    <source>
        <strain evidence="13">CCUG 54800</strain>
    </source>
</reference>
<proteinExistence type="inferred from homology"/>
<dbReference type="PROSITE" id="PS00808">
    <property type="entry name" value="ADP_GLC_PYROPHOSPH_1"/>
    <property type="match status" value="1"/>
</dbReference>
<dbReference type="InterPro" id="IPR056818">
    <property type="entry name" value="GlmU/GlgC-like_hexapep"/>
</dbReference>
<dbReference type="InterPro" id="IPR011832">
    <property type="entry name" value="GlgDAde_trans"/>
</dbReference>
<keyword evidence="2 9" id="KW-0321">Glycogen metabolism</keyword>
<dbReference type="SUPFAM" id="SSF53448">
    <property type="entry name" value="Nucleotide-diphospho-sugar transferases"/>
    <property type="match status" value="1"/>
</dbReference>
<dbReference type="NCBIfam" id="NF003670">
    <property type="entry name" value="PRK05293.1"/>
    <property type="match status" value="1"/>
</dbReference>
<keyword evidence="6 9" id="KW-0067">ATP-binding</keyword>
<comment type="function">
    <text evidence="9">Involved in the biosynthesis of ADP-glucose, a building block required for the elongation reactions to produce glycogen. Catalyzes the reaction between ATP and alpha-D-glucose 1-phosphate (G1P) to produce pyrophosphate and ADP-Glc.</text>
</comment>
<evidence type="ECO:0000313" key="12">
    <source>
        <dbReference type="EMBL" id="OXZ27091.1"/>
    </source>
</evidence>
<evidence type="ECO:0000256" key="4">
    <source>
        <dbReference type="ARBA" id="ARBA00022695"/>
    </source>
</evidence>
<gene>
    <name evidence="9 12" type="primary">glgC</name>
    <name evidence="12" type="ORF">B9N49_05805</name>
</gene>
<dbReference type="GO" id="GO:0008878">
    <property type="term" value="F:glucose-1-phosphate adenylyltransferase activity"/>
    <property type="evidence" value="ECO:0007669"/>
    <property type="project" value="UniProtKB-UniRule"/>
</dbReference>
<dbReference type="AlphaFoldDB" id="A0A233V3W3"/>
<feature type="binding site" evidence="9">
    <location>
        <position position="192"/>
    </location>
    <ligand>
        <name>alpha-D-glucose 1-phosphate</name>
        <dbReference type="ChEBI" id="CHEBI:58601"/>
    </ligand>
</feature>
<comment type="subunit">
    <text evidence="9">Homotetramer.</text>
</comment>
<evidence type="ECO:0000256" key="5">
    <source>
        <dbReference type="ARBA" id="ARBA00022741"/>
    </source>
</evidence>
<dbReference type="RefSeq" id="WP_094205916.1">
    <property type="nucleotide sequence ID" value="NZ_NDYC01000026.1"/>
</dbReference>
<dbReference type="Proteomes" id="UP000215413">
    <property type="component" value="Unassembled WGS sequence"/>
</dbReference>
<keyword evidence="3 9" id="KW-0808">Transferase</keyword>
<feature type="domain" description="Glucose-1-phosphate adenylyltransferase/Bifunctional protein GlmU-like C-terminal hexapeptide" evidence="11">
    <location>
        <begin position="291"/>
        <end position="376"/>
    </location>
</feature>
<dbReference type="InterPro" id="IPR029044">
    <property type="entry name" value="Nucleotide-diphossugar_trans"/>
</dbReference>
<evidence type="ECO:0000256" key="2">
    <source>
        <dbReference type="ARBA" id="ARBA00022600"/>
    </source>
</evidence>
<dbReference type="EC" id="2.7.7.27" evidence="9"/>
<dbReference type="CDD" id="cd04651">
    <property type="entry name" value="LbH_G1P_AT_C"/>
    <property type="match status" value="1"/>
</dbReference>
<evidence type="ECO:0000256" key="9">
    <source>
        <dbReference type="HAMAP-Rule" id="MF_00624"/>
    </source>
</evidence>